<comment type="caution">
    <text evidence="2">The sequence shown here is derived from an EMBL/GenBank/DDBJ whole genome shotgun (WGS) entry which is preliminary data.</text>
</comment>
<dbReference type="InterPro" id="IPR011333">
    <property type="entry name" value="SKP1/BTB/POZ_sf"/>
</dbReference>
<name>A0AAD7INS4_9AGAR</name>
<gene>
    <name evidence="2" type="ORF">B0H16DRAFT_1555451</name>
</gene>
<dbReference type="AlphaFoldDB" id="A0AAD7INS4"/>
<dbReference type="PROSITE" id="PS50097">
    <property type="entry name" value="BTB"/>
    <property type="match status" value="1"/>
</dbReference>
<feature type="domain" description="BTB" evidence="1">
    <location>
        <begin position="14"/>
        <end position="83"/>
    </location>
</feature>
<evidence type="ECO:0000313" key="3">
    <source>
        <dbReference type="Proteomes" id="UP001215598"/>
    </source>
</evidence>
<keyword evidence="3" id="KW-1185">Reference proteome</keyword>
<dbReference type="EMBL" id="JARKIB010000077">
    <property type="protein sequence ID" value="KAJ7747301.1"/>
    <property type="molecule type" value="Genomic_DNA"/>
</dbReference>
<evidence type="ECO:0000313" key="2">
    <source>
        <dbReference type="EMBL" id="KAJ7747301.1"/>
    </source>
</evidence>
<protein>
    <recommendedName>
        <fullName evidence="1">BTB domain-containing protein</fullName>
    </recommendedName>
</protein>
<organism evidence="2 3">
    <name type="scientific">Mycena metata</name>
    <dbReference type="NCBI Taxonomy" id="1033252"/>
    <lineage>
        <taxon>Eukaryota</taxon>
        <taxon>Fungi</taxon>
        <taxon>Dikarya</taxon>
        <taxon>Basidiomycota</taxon>
        <taxon>Agaricomycotina</taxon>
        <taxon>Agaricomycetes</taxon>
        <taxon>Agaricomycetidae</taxon>
        <taxon>Agaricales</taxon>
        <taxon>Marasmiineae</taxon>
        <taxon>Mycenaceae</taxon>
        <taxon>Mycena</taxon>
    </lineage>
</organism>
<accession>A0AAD7INS4</accession>
<dbReference type="Gene3D" id="3.30.710.10">
    <property type="entry name" value="Potassium Channel Kv1.1, Chain A"/>
    <property type="match status" value="1"/>
</dbReference>
<dbReference type="Proteomes" id="UP001215598">
    <property type="component" value="Unassembled WGS sequence"/>
</dbReference>
<evidence type="ECO:0000259" key="1">
    <source>
        <dbReference type="PROSITE" id="PS50097"/>
    </source>
</evidence>
<sequence length="327" mass="36798">MAGHHDPDLYFDDGNIVLSVKDGKQQTIYFRLYKGILAKNSPVFSDMLAMPSPPAMDQYDEAPLVEMPDDADDLRALLFLLFTPDSISGLLNSPRFPRKLLEPTRLAKKYQVDWILQAVASQLQKSWPTTLLGWDRAITNDHEQTSLMFSGGPMHNDGTLEFPLLPEPVSSIHLARLCDTPAILPFAFYRLLTWPIIDDDNDAEAEFYGCKNAPCEELIAEDWPRLVKAWKRVGDWFADEVSSVPSNTCPNRPPCQQDASAWFSFSQNVGRNGDFLAFSRFDATTHSALLNGLCPLCKPIIQEQIKALRWEFAGQLSHFFQLDGGTV</sequence>
<reference evidence="2" key="1">
    <citation type="submission" date="2023-03" db="EMBL/GenBank/DDBJ databases">
        <title>Massive genome expansion in bonnet fungi (Mycena s.s.) driven by repeated elements and novel gene families across ecological guilds.</title>
        <authorList>
            <consortium name="Lawrence Berkeley National Laboratory"/>
            <person name="Harder C.B."/>
            <person name="Miyauchi S."/>
            <person name="Viragh M."/>
            <person name="Kuo A."/>
            <person name="Thoen E."/>
            <person name="Andreopoulos B."/>
            <person name="Lu D."/>
            <person name="Skrede I."/>
            <person name="Drula E."/>
            <person name="Henrissat B."/>
            <person name="Morin E."/>
            <person name="Kohler A."/>
            <person name="Barry K."/>
            <person name="LaButti K."/>
            <person name="Morin E."/>
            <person name="Salamov A."/>
            <person name="Lipzen A."/>
            <person name="Mereny Z."/>
            <person name="Hegedus B."/>
            <person name="Baldrian P."/>
            <person name="Stursova M."/>
            <person name="Weitz H."/>
            <person name="Taylor A."/>
            <person name="Grigoriev I.V."/>
            <person name="Nagy L.G."/>
            <person name="Martin F."/>
            <person name="Kauserud H."/>
        </authorList>
    </citation>
    <scope>NUCLEOTIDE SEQUENCE</scope>
    <source>
        <strain evidence="2">CBHHK182m</strain>
    </source>
</reference>
<proteinExistence type="predicted"/>
<dbReference type="InterPro" id="IPR000210">
    <property type="entry name" value="BTB/POZ_dom"/>
</dbReference>